<organism evidence="3 4">
    <name type="scientific">Portunus trituberculatus</name>
    <name type="common">Swimming crab</name>
    <name type="synonym">Neptunus trituberculatus</name>
    <dbReference type="NCBI Taxonomy" id="210409"/>
    <lineage>
        <taxon>Eukaryota</taxon>
        <taxon>Metazoa</taxon>
        <taxon>Ecdysozoa</taxon>
        <taxon>Arthropoda</taxon>
        <taxon>Crustacea</taxon>
        <taxon>Multicrustacea</taxon>
        <taxon>Malacostraca</taxon>
        <taxon>Eumalacostraca</taxon>
        <taxon>Eucarida</taxon>
        <taxon>Decapoda</taxon>
        <taxon>Pleocyemata</taxon>
        <taxon>Brachyura</taxon>
        <taxon>Eubrachyura</taxon>
        <taxon>Portunoidea</taxon>
        <taxon>Portunidae</taxon>
        <taxon>Portuninae</taxon>
        <taxon>Portunus</taxon>
    </lineage>
</organism>
<dbReference type="AlphaFoldDB" id="A0A5B7JSB4"/>
<dbReference type="EMBL" id="VSRR010109127">
    <property type="protein sequence ID" value="MPC97236.1"/>
    <property type="molecule type" value="Genomic_DNA"/>
</dbReference>
<accession>A0A5B7JSB4</accession>
<evidence type="ECO:0000313" key="3">
    <source>
        <dbReference type="EMBL" id="MPC97236.1"/>
    </source>
</evidence>
<feature type="compositionally biased region" description="Acidic residues" evidence="1">
    <location>
        <begin position="103"/>
        <end position="118"/>
    </location>
</feature>
<feature type="transmembrane region" description="Helical" evidence="2">
    <location>
        <begin position="57"/>
        <end position="79"/>
    </location>
</feature>
<name>A0A5B7JSB4_PORTR</name>
<feature type="compositionally biased region" description="Basic and acidic residues" evidence="1">
    <location>
        <begin position="126"/>
        <end position="135"/>
    </location>
</feature>
<comment type="caution">
    <text evidence="3">The sequence shown here is derived from an EMBL/GenBank/DDBJ whole genome shotgun (WGS) entry which is preliminary data.</text>
</comment>
<sequence>MLALVIYPCPTKYAHPSLVSKACRQSRPPREVMTWASQSTVASIRAGRAVLRELDHLLLSFVFCVVQLTFIYVFGVSLLHHVSLLPLHCTRVKYVNTETQGNFEEEEGRVGEEEEEAEVNMKKRGKEGEKSCNEKRCREGMKERMHILV</sequence>
<evidence type="ECO:0000256" key="1">
    <source>
        <dbReference type="SAM" id="MobiDB-lite"/>
    </source>
</evidence>
<keyword evidence="2" id="KW-0472">Membrane</keyword>
<keyword evidence="2" id="KW-1133">Transmembrane helix</keyword>
<dbReference type="Proteomes" id="UP000324222">
    <property type="component" value="Unassembled WGS sequence"/>
</dbReference>
<proteinExistence type="predicted"/>
<evidence type="ECO:0000313" key="4">
    <source>
        <dbReference type="Proteomes" id="UP000324222"/>
    </source>
</evidence>
<gene>
    <name evidence="3" type="ORF">E2C01_092540</name>
</gene>
<evidence type="ECO:0000256" key="2">
    <source>
        <dbReference type="SAM" id="Phobius"/>
    </source>
</evidence>
<protein>
    <submittedName>
        <fullName evidence="3">Uncharacterized protein</fullName>
    </submittedName>
</protein>
<keyword evidence="2" id="KW-0812">Transmembrane</keyword>
<feature type="region of interest" description="Disordered" evidence="1">
    <location>
        <begin position="103"/>
        <end position="135"/>
    </location>
</feature>
<reference evidence="3 4" key="1">
    <citation type="submission" date="2019-05" db="EMBL/GenBank/DDBJ databases">
        <title>Another draft genome of Portunus trituberculatus and its Hox gene families provides insights of decapod evolution.</title>
        <authorList>
            <person name="Jeong J.-H."/>
            <person name="Song I."/>
            <person name="Kim S."/>
            <person name="Choi T."/>
            <person name="Kim D."/>
            <person name="Ryu S."/>
            <person name="Kim W."/>
        </authorList>
    </citation>
    <scope>NUCLEOTIDE SEQUENCE [LARGE SCALE GENOMIC DNA]</scope>
    <source>
        <tissue evidence="3">Muscle</tissue>
    </source>
</reference>
<keyword evidence="4" id="KW-1185">Reference proteome</keyword>